<keyword evidence="7 11" id="KW-0798">TonB box</keyword>
<comment type="caution">
    <text evidence="14">The sequence shown here is derived from an EMBL/GenBank/DDBJ whole genome shotgun (WGS) entry which is preliminary data.</text>
</comment>
<protein>
    <submittedName>
        <fullName evidence="14">Outer membrane receptor protein involved in Fe transport</fullName>
    </submittedName>
</protein>
<accession>A0A840Z1Q8</accession>
<dbReference type="RefSeq" id="WP_184005313.1">
    <property type="nucleotide sequence ID" value="NZ_BAABIF010000011.1"/>
</dbReference>
<dbReference type="InterPro" id="IPR011662">
    <property type="entry name" value="Secretin/TonB_short_N"/>
</dbReference>
<dbReference type="Pfam" id="PF07660">
    <property type="entry name" value="STN"/>
    <property type="match status" value="1"/>
</dbReference>
<evidence type="ECO:0000256" key="5">
    <source>
        <dbReference type="ARBA" id="ARBA00022692"/>
    </source>
</evidence>
<dbReference type="PANTHER" id="PTHR47234:SF3">
    <property type="entry name" value="SECRETIN_TONB SHORT N-TERMINAL DOMAIN-CONTAINING PROTEIN"/>
    <property type="match status" value="1"/>
</dbReference>
<evidence type="ECO:0000256" key="4">
    <source>
        <dbReference type="ARBA" id="ARBA00022496"/>
    </source>
</evidence>
<comment type="subcellular location">
    <subcellularLocation>
        <location evidence="1 10">Cell outer membrane</location>
        <topology evidence="1 10">Multi-pass membrane protein</topology>
    </subcellularLocation>
</comment>
<keyword evidence="4" id="KW-0410">Iron transport</keyword>
<evidence type="ECO:0000256" key="10">
    <source>
        <dbReference type="PROSITE-ProRule" id="PRU01360"/>
    </source>
</evidence>
<keyword evidence="14" id="KW-0675">Receptor</keyword>
<dbReference type="AlphaFoldDB" id="A0A840Z1Q8"/>
<dbReference type="PROSITE" id="PS51257">
    <property type="entry name" value="PROKAR_LIPOPROTEIN"/>
    <property type="match status" value="1"/>
</dbReference>
<evidence type="ECO:0000256" key="1">
    <source>
        <dbReference type="ARBA" id="ARBA00004571"/>
    </source>
</evidence>
<feature type="domain" description="Secretin/TonB short N-terminal" evidence="13">
    <location>
        <begin position="54"/>
        <end position="104"/>
    </location>
</feature>
<keyword evidence="4" id="KW-0406">Ion transport</keyword>
<sequence length="858" mass="90577">MRIQQAMMLGTSAAVTVLAGISCATAGQQAQRTYAIAAGPLGSSLRQVALLSGTNLIIPAGLVAGKRAPALSGRYTAEQAIAILLAGSGLRARRAGTALIIERVQRSNGAGETAATRDILVTGSRIRGAPVASPVIRLDQQQMRDAGQATLGEVVRSIPQSFGGGQNPGIGLNVPAINGVDVGGGSSINLRGLGSDATLTLLNGHRIAYSGSRQSVDVSTIPLGAVDRIEIVPDGASALYGSDAVGGVANILLKRDMNGVETRARIGGSTDGGNFSQLYAVTGGKRWTGGGFIAAYQYSSNSAISASQRSYAANRSPGLTLYPAMRAHNALISLHQDLSPSLSFRVDALFNTRRSVTGYATNPAGDLTLGRQNQVTQDRAYALAPSFQLALGSGWRLALSGSIAGDRVGYDIVRYAGTTRVPLAAGCYCNHAKGFELSGDGPLFRMPAGMVKVATGIGYRTVSLKNDRGAGSPLNFSRSQWDRYAYGELDVPLVAPVLHVPGIYRLNLSAAARYEDYENTGSVTTPKLGLVYAPIAALDLKASWGRSFRAATLLQRYQPPLIELLDARAFGAVNPPAGATALYVMGGNPDLAPERATNWSVTAALHPPSMTGFRAELSYFNVRYFDRIVNPIGFISQSLQDPIYASSVIRSPSPALLQQLIASGASFYNGTGEAYDPSSVIAVIDNSNVNAGHQWAHGIDVLLSYDGALGTRGDRIALGLDVSYLTSHRQISTDQPDLQLAGILFNPPHWRGRGHVSWKHQGLTLTAVASYSGRLADTRFTPIVSLPAQMRFDFVARYQLGTRGKGWLDGLDLTLALDNAFNVTPPPISVSTVSDTPYDSTNYSPLGRVLSIGIAKKW</sequence>
<keyword evidence="8 10" id="KW-0472">Membrane</keyword>
<organism evidence="14 15">
    <name type="scientific">Stakelama sediminis</name>
    <dbReference type="NCBI Taxonomy" id="463200"/>
    <lineage>
        <taxon>Bacteria</taxon>
        <taxon>Pseudomonadati</taxon>
        <taxon>Pseudomonadota</taxon>
        <taxon>Alphaproteobacteria</taxon>
        <taxon>Sphingomonadales</taxon>
        <taxon>Sphingomonadaceae</taxon>
        <taxon>Stakelama</taxon>
    </lineage>
</organism>
<keyword evidence="3 10" id="KW-1134">Transmembrane beta strand</keyword>
<dbReference type="Pfam" id="PF07715">
    <property type="entry name" value="Plug"/>
    <property type="match status" value="1"/>
</dbReference>
<keyword evidence="9 10" id="KW-0998">Cell outer membrane</keyword>
<evidence type="ECO:0000313" key="15">
    <source>
        <dbReference type="Proteomes" id="UP000554342"/>
    </source>
</evidence>
<dbReference type="Proteomes" id="UP000554342">
    <property type="component" value="Unassembled WGS sequence"/>
</dbReference>
<evidence type="ECO:0000256" key="7">
    <source>
        <dbReference type="ARBA" id="ARBA00023077"/>
    </source>
</evidence>
<dbReference type="PROSITE" id="PS52016">
    <property type="entry name" value="TONB_DEPENDENT_REC_3"/>
    <property type="match status" value="1"/>
</dbReference>
<evidence type="ECO:0000313" key="14">
    <source>
        <dbReference type="EMBL" id="MBB5719928.1"/>
    </source>
</evidence>
<evidence type="ECO:0000256" key="6">
    <source>
        <dbReference type="ARBA" id="ARBA00023004"/>
    </source>
</evidence>
<proteinExistence type="inferred from homology"/>
<dbReference type="InterPro" id="IPR000531">
    <property type="entry name" value="Beta-barrel_TonB"/>
</dbReference>
<feature type="signal peptide" evidence="12">
    <location>
        <begin position="1"/>
        <end position="26"/>
    </location>
</feature>
<dbReference type="SMART" id="SM00965">
    <property type="entry name" value="STN"/>
    <property type="match status" value="1"/>
</dbReference>
<keyword evidence="6" id="KW-0408">Iron</keyword>
<dbReference type="InterPro" id="IPR039426">
    <property type="entry name" value="TonB-dep_rcpt-like"/>
</dbReference>
<keyword evidence="5 10" id="KW-0812">Transmembrane</keyword>
<dbReference type="SUPFAM" id="SSF56935">
    <property type="entry name" value="Porins"/>
    <property type="match status" value="1"/>
</dbReference>
<comment type="similarity">
    <text evidence="10 11">Belongs to the TonB-dependent receptor family.</text>
</comment>
<reference evidence="14 15" key="1">
    <citation type="submission" date="2020-08" db="EMBL/GenBank/DDBJ databases">
        <title>Genomic Encyclopedia of Type Strains, Phase IV (KMG-IV): sequencing the most valuable type-strain genomes for metagenomic binning, comparative biology and taxonomic classification.</title>
        <authorList>
            <person name="Goeker M."/>
        </authorList>
    </citation>
    <scope>NUCLEOTIDE SEQUENCE [LARGE SCALE GENOMIC DNA]</scope>
    <source>
        <strain evidence="14 15">DSM 27203</strain>
    </source>
</reference>
<dbReference type="InterPro" id="IPR012910">
    <property type="entry name" value="Plug_dom"/>
</dbReference>
<gene>
    <name evidence="14" type="ORF">FHR23_002887</name>
</gene>
<evidence type="ECO:0000256" key="3">
    <source>
        <dbReference type="ARBA" id="ARBA00022452"/>
    </source>
</evidence>
<dbReference type="Gene3D" id="2.170.130.10">
    <property type="entry name" value="TonB-dependent receptor, plug domain"/>
    <property type="match status" value="1"/>
</dbReference>
<keyword evidence="15" id="KW-1185">Reference proteome</keyword>
<dbReference type="InterPro" id="IPR036942">
    <property type="entry name" value="Beta-barrel_TonB_sf"/>
</dbReference>
<evidence type="ECO:0000256" key="12">
    <source>
        <dbReference type="SAM" id="SignalP"/>
    </source>
</evidence>
<dbReference type="Gene3D" id="2.40.170.20">
    <property type="entry name" value="TonB-dependent receptor, beta-barrel domain"/>
    <property type="match status" value="1"/>
</dbReference>
<dbReference type="Pfam" id="PF00593">
    <property type="entry name" value="TonB_dep_Rec_b-barrel"/>
    <property type="match status" value="1"/>
</dbReference>
<dbReference type="PANTHER" id="PTHR47234">
    <property type="match status" value="1"/>
</dbReference>
<name>A0A840Z1Q8_9SPHN</name>
<evidence type="ECO:0000259" key="13">
    <source>
        <dbReference type="SMART" id="SM00965"/>
    </source>
</evidence>
<dbReference type="GO" id="GO:0009279">
    <property type="term" value="C:cell outer membrane"/>
    <property type="evidence" value="ECO:0007669"/>
    <property type="project" value="UniProtKB-SubCell"/>
</dbReference>
<dbReference type="InterPro" id="IPR037066">
    <property type="entry name" value="Plug_dom_sf"/>
</dbReference>
<evidence type="ECO:0000256" key="2">
    <source>
        <dbReference type="ARBA" id="ARBA00022448"/>
    </source>
</evidence>
<keyword evidence="2 10" id="KW-0813">Transport</keyword>
<evidence type="ECO:0000256" key="11">
    <source>
        <dbReference type="RuleBase" id="RU003357"/>
    </source>
</evidence>
<keyword evidence="12" id="KW-0732">Signal</keyword>
<dbReference type="Gene3D" id="3.55.50.30">
    <property type="match status" value="1"/>
</dbReference>
<dbReference type="EMBL" id="JACIJI010000007">
    <property type="protein sequence ID" value="MBB5719928.1"/>
    <property type="molecule type" value="Genomic_DNA"/>
</dbReference>
<evidence type="ECO:0000256" key="8">
    <source>
        <dbReference type="ARBA" id="ARBA00023136"/>
    </source>
</evidence>
<evidence type="ECO:0000256" key="9">
    <source>
        <dbReference type="ARBA" id="ARBA00023237"/>
    </source>
</evidence>
<dbReference type="GO" id="GO:0006826">
    <property type="term" value="P:iron ion transport"/>
    <property type="evidence" value="ECO:0007669"/>
    <property type="project" value="UniProtKB-KW"/>
</dbReference>
<feature type="chain" id="PRO_5032661236" evidence="12">
    <location>
        <begin position="27"/>
        <end position="858"/>
    </location>
</feature>